<dbReference type="EMBL" id="JALKFT010000031">
    <property type="protein sequence ID" value="MCK9878327.1"/>
    <property type="molecule type" value="Genomic_DNA"/>
</dbReference>
<dbReference type="CDD" id="cd00143">
    <property type="entry name" value="PP2Cc"/>
    <property type="match status" value="1"/>
</dbReference>
<dbReference type="Proteomes" id="UP001201873">
    <property type="component" value="Unassembled WGS sequence"/>
</dbReference>
<dbReference type="Pfam" id="PF00481">
    <property type="entry name" value="PP2C"/>
    <property type="match status" value="1"/>
</dbReference>
<feature type="compositionally biased region" description="Gly residues" evidence="1">
    <location>
        <begin position="216"/>
        <end position="251"/>
    </location>
</feature>
<comment type="caution">
    <text evidence="3">The sequence shown here is derived from an EMBL/GenBank/DDBJ whole genome shotgun (WGS) entry which is preliminary data.</text>
</comment>
<evidence type="ECO:0000313" key="4">
    <source>
        <dbReference type="Proteomes" id="UP001201873"/>
    </source>
</evidence>
<evidence type="ECO:0000259" key="2">
    <source>
        <dbReference type="PROSITE" id="PS51746"/>
    </source>
</evidence>
<dbReference type="SUPFAM" id="SSF81606">
    <property type="entry name" value="PP2C-like"/>
    <property type="match status" value="1"/>
</dbReference>
<gene>
    <name evidence="3" type="ORF">MXD59_21560</name>
</gene>
<dbReference type="Gene3D" id="3.60.40.10">
    <property type="entry name" value="PPM-type phosphatase domain"/>
    <property type="match status" value="1"/>
</dbReference>
<evidence type="ECO:0000256" key="1">
    <source>
        <dbReference type="SAM" id="MobiDB-lite"/>
    </source>
</evidence>
<dbReference type="InterPro" id="IPR001932">
    <property type="entry name" value="PPM-type_phosphatase-like_dom"/>
</dbReference>
<dbReference type="InterPro" id="IPR015655">
    <property type="entry name" value="PP2C"/>
</dbReference>
<accession>A0ABT0K3D5</accession>
<feature type="region of interest" description="Disordered" evidence="1">
    <location>
        <begin position="1"/>
        <end position="38"/>
    </location>
</feature>
<keyword evidence="4" id="KW-1185">Reference proteome</keyword>
<feature type="region of interest" description="Disordered" evidence="1">
    <location>
        <begin position="203"/>
        <end position="326"/>
    </location>
</feature>
<organism evidence="3 4">
    <name type="scientific">Frankia umida</name>
    <dbReference type="NCBI Taxonomy" id="573489"/>
    <lineage>
        <taxon>Bacteria</taxon>
        <taxon>Bacillati</taxon>
        <taxon>Actinomycetota</taxon>
        <taxon>Actinomycetes</taxon>
        <taxon>Frankiales</taxon>
        <taxon>Frankiaceae</taxon>
        <taxon>Frankia</taxon>
    </lineage>
</organism>
<feature type="compositionally biased region" description="Basic and acidic residues" evidence="1">
    <location>
        <begin position="292"/>
        <end position="305"/>
    </location>
</feature>
<sequence length="502" mass="48575">MTLPPSPTPPTPSSSSVPSTVGDPAGSHPVPVTDETPTVDIVTSMVGGNGDHSELDLDLAAAVSNVGLVHHTNEDGFALRTVHPNPSRQDTGAPPGPIANHTIPAGHAGGGTVAQGGGVGGLGGAGGAETGGLESIILAAVCDGVSTAPGSGPAAVRAARDAVDLLTHIATTMSSPTGTADEVVSHEAITVGAGTGILLDASPLTDPGLTAPTGAGHAGAGPGEVGPGEVGPGEVGPGGAGHAGAGGGSGAAPGDASDAGGAAEAGDMLDAGGTAEAGEASAFGGDPWDEGAPAHDRDPLERDLAAGDTRPLGPRRHPAAGPGTAWQPSALRAAASAAERGALATALDSDNTPACTFVAAIVTAEQITIGWLGDSRAYLLDQAGPHLLTADDTVAAEAVRAGLRPAGTAETGPGSHTITRWLGTSSPGTAPHVVTCTPTGQGRLILCSDGLWNYLSAPKRLAARVQELPPEASALTVARHLTSAALLAGGGDNITVIVIDLP</sequence>
<name>A0ABT0K3D5_9ACTN</name>
<proteinExistence type="predicted"/>
<protein>
    <submittedName>
        <fullName evidence="3">Protein phosphatase 2C domain-containing protein</fullName>
    </submittedName>
</protein>
<feature type="region of interest" description="Disordered" evidence="1">
    <location>
        <begin position="83"/>
        <end position="112"/>
    </location>
</feature>
<feature type="domain" description="PPM-type phosphatase" evidence="2">
    <location>
        <begin position="116"/>
        <end position="501"/>
    </location>
</feature>
<dbReference type="PROSITE" id="PS51746">
    <property type="entry name" value="PPM_2"/>
    <property type="match status" value="1"/>
</dbReference>
<dbReference type="SMART" id="SM00332">
    <property type="entry name" value="PP2Cc"/>
    <property type="match status" value="1"/>
</dbReference>
<reference evidence="3 4" key="1">
    <citation type="submission" date="2022-04" db="EMBL/GenBank/DDBJ databases">
        <title>Genome diversity in the genus Frankia.</title>
        <authorList>
            <person name="Carlos-Shanley C."/>
            <person name="Hahn D."/>
        </authorList>
    </citation>
    <scope>NUCLEOTIDE SEQUENCE [LARGE SCALE GENOMIC DNA]</scope>
    <source>
        <strain evidence="3 4">Ag45/Mut15</strain>
    </source>
</reference>
<evidence type="ECO:0000313" key="3">
    <source>
        <dbReference type="EMBL" id="MCK9878327.1"/>
    </source>
</evidence>
<feature type="compositionally biased region" description="Pro residues" evidence="1">
    <location>
        <begin position="1"/>
        <end position="12"/>
    </location>
</feature>
<dbReference type="RefSeq" id="WP_248826451.1">
    <property type="nucleotide sequence ID" value="NZ_JALKFT010000031.1"/>
</dbReference>
<feature type="compositionally biased region" description="Low complexity" evidence="1">
    <location>
        <begin position="252"/>
        <end position="285"/>
    </location>
</feature>
<dbReference type="PANTHER" id="PTHR47992">
    <property type="entry name" value="PROTEIN PHOSPHATASE"/>
    <property type="match status" value="1"/>
</dbReference>
<dbReference type="InterPro" id="IPR036457">
    <property type="entry name" value="PPM-type-like_dom_sf"/>
</dbReference>